<evidence type="ECO:0000313" key="1">
    <source>
        <dbReference type="EMBL" id="KAF9478965.1"/>
    </source>
</evidence>
<sequence>MPHHARPLPLGLDEYELILDSLKGMDYEIRRDILQAICLTHRSLVPLCQKRLFSTIKFSSKKADAFLNILSVSPYLADYIRNLTLNLQLDKEPSPTNSQDVTNTAQCLEKLNNLISLTVLGRRDWHTIDLQTSNAILRLMLSPNLNTLGLRDLQNFPRHGLSSLKQSRYLNFISFGAITIDPPATVGLPSTSFEFDNTLGPANPTFAQIASFSGSADAIDALVGGPDSRCRSEPVFDFTRLRSLYSELGSIPDAEANNMLIGRSACLEDVFCTSDQETLESNLQRHFRRYFERILSNAQKIDPLRCFSNDRRGYRR</sequence>
<dbReference type="EMBL" id="MU155223">
    <property type="protein sequence ID" value="KAF9478965.1"/>
    <property type="molecule type" value="Genomic_DNA"/>
</dbReference>
<comment type="caution">
    <text evidence="1">The sequence shown here is derived from an EMBL/GenBank/DDBJ whole genome shotgun (WGS) entry which is preliminary data.</text>
</comment>
<name>A0A9P5Z295_9AGAR</name>
<reference evidence="1" key="1">
    <citation type="submission" date="2020-11" db="EMBL/GenBank/DDBJ databases">
        <authorList>
            <consortium name="DOE Joint Genome Institute"/>
            <person name="Ahrendt S."/>
            <person name="Riley R."/>
            <person name="Andreopoulos W."/>
            <person name="Labutti K."/>
            <person name="Pangilinan J."/>
            <person name="Ruiz-Duenas F.J."/>
            <person name="Barrasa J.M."/>
            <person name="Sanchez-Garcia M."/>
            <person name="Camarero S."/>
            <person name="Miyauchi S."/>
            <person name="Serrano A."/>
            <person name="Linde D."/>
            <person name="Babiker R."/>
            <person name="Drula E."/>
            <person name="Ayuso-Fernandez I."/>
            <person name="Pacheco R."/>
            <person name="Padilla G."/>
            <person name="Ferreira P."/>
            <person name="Barriuso J."/>
            <person name="Kellner H."/>
            <person name="Castanera R."/>
            <person name="Alfaro M."/>
            <person name="Ramirez L."/>
            <person name="Pisabarro A.G."/>
            <person name="Kuo A."/>
            <person name="Tritt A."/>
            <person name="Lipzen A."/>
            <person name="He G."/>
            <person name="Yan M."/>
            <person name="Ng V."/>
            <person name="Cullen D."/>
            <person name="Martin F."/>
            <person name="Rosso M.-N."/>
            <person name="Henrissat B."/>
            <person name="Hibbett D."/>
            <person name="Martinez A.T."/>
            <person name="Grigoriev I.V."/>
        </authorList>
    </citation>
    <scope>NUCLEOTIDE SEQUENCE</scope>
    <source>
        <strain evidence="1">CIRM-BRFM 674</strain>
    </source>
</reference>
<evidence type="ECO:0000313" key="2">
    <source>
        <dbReference type="Proteomes" id="UP000807469"/>
    </source>
</evidence>
<keyword evidence="2" id="KW-1185">Reference proteome</keyword>
<proteinExistence type="predicted"/>
<dbReference type="OrthoDB" id="2894696at2759"/>
<gene>
    <name evidence="1" type="ORF">BDN70DRAFT_719569</name>
</gene>
<protein>
    <submittedName>
        <fullName evidence="1">Uncharacterized protein</fullName>
    </submittedName>
</protein>
<dbReference type="AlphaFoldDB" id="A0A9P5Z295"/>
<accession>A0A9P5Z295</accession>
<organism evidence="1 2">
    <name type="scientific">Pholiota conissans</name>
    <dbReference type="NCBI Taxonomy" id="109636"/>
    <lineage>
        <taxon>Eukaryota</taxon>
        <taxon>Fungi</taxon>
        <taxon>Dikarya</taxon>
        <taxon>Basidiomycota</taxon>
        <taxon>Agaricomycotina</taxon>
        <taxon>Agaricomycetes</taxon>
        <taxon>Agaricomycetidae</taxon>
        <taxon>Agaricales</taxon>
        <taxon>Agaricineae</taxon>
        <taxon>Strophariaceae</taxon>
        <taxon>Pholiota</taxon>
    </lineage>
</organism>
<dbReference type="Proteomes" id="UP000807469">
    <property type="component" value="Unassembled WGS sequence"/>
</dbReference>